<evidence type="ECO:0000256" key="2">
    <source>
        <dbReference type="ARBA" id="ARBA00004173"/>
    </source>
</evidence>
<dbReference type="Gene3D" id="3.40.50.1970">
    <property type="match status" value="1"/>
</dbReference>
<reference evidence="11" key="1">
    <citation type="journal article" date="2023" name="Mol. Biol. Evol.">
        <title>Third-Generation Sequencing Reveals the Adaptive Role of the Epigenome in Three Deep-Sea Polychaetes.</title>
        <authorList>
            <person name="Perez M."/>
            <person name="Aroh O."/>
            <person name="Sun Y."/>
            <person name="Lan Y."/>
            <person name="Juniper S.K."/>
            <person name="Young C.R."/>
            <person name="Angers B."/>
            <person name="Qian P.Y."/>
        </authorList>
    </citation>
    <scope>NUCLEOTIDE SEQUENCE</scope>
    <source>
        <strain evidence="11">R07B-5</strain>
    </source>
</reference>
<dbReference type="InterPro" id="IPR001670">
    <property type="entry name" value="ADH_Fe/GldA"/>
</dbReference>
<comment type="catalytic activity">
    <reaction evidence="8">
        <text>4-hydroxybutanoate + 2-oxoglutarate = (R)-2-hydroxyglutarate + succinate semialdehyde</text>
        <dbReference type="Rhea" id="RHEA:24734"/>
        <dbReference type="ChEBI" id="CHEBI:15801"/>
        <dbReference type="ChEBI" id="CHEBI:16724"/>
        <dbReference type="ChEBI" id="CHEBI:16810"/>
        <dbReference type="ChEBI" id="CHEBI:57706"/>
        <dbReference type="EC" id="1.1.99.24"/>
    </reaction>
</comment>
<comment type="similarity">
    <text evidence="3">Belongs to the iron-containing alcohol dehydrogenase family. Hydroxyacid-oxoacid transhydrogenase subfamily.</text>
</comment>
<feature type="domain" description="Alcohol dehydrogenase iron-type/glycerol dehydrogenase GldA" evidence="9">
    <location>
        <begin position="2"/>
        <end position="155"/>
    </location>
</feature>
<dbReference type="SUPFAM" id="SSF56796">
    <property type="entry name" value="Dehydroquinate synthase-like"/>
    <property type="match status" value="1"/>
</dbReference>
<gene>
    <name evidence="11" type="ORF">NP493_204g11000</name>
</gene>
<dbReference type="Pfam" id="PF25137">
    <property type="entry name" value="ADH_Fe_C"/>
    <property type="match status" value="1"/>
</dbReference>
<dbReference type="GO" id="GO:0005739">
    <property type="term" value="C:mitochondrion"/>
    <property type="evidence" value="ECO:0007669"/>
    <property type="project" value="UniProtKB-SubCell"/>
</dbReference>
<evidence type="ECO:0000313" key="12">
    <source>
        <dbReference type="Proteomes" id="UP001209878"/>
    </source>
</evidence>
<proteinExistence type="inferred from homology"/>
<feature type="domain" description="Fe-containing alcohol dehydrogenase-like C-terminal" evidence="10">
    <location>
        <begin position="204"/>
        <end position="368"/>
    </location>
</feature>
<dbReference type="Gene3D" id="1.20.1090.10">
    <property type="entry name" value="Dehydroquinate synthase-like - alpha domain"/>
    <property type="match status" value="1"/>
</dbReference>
<organism evidence="11 12">
    <name type="scientific">Ridgeia piscesae</name>
    <name type="common">Tubeworm</name>
    <dbReference type="NCBI Taxonomy" id="27915"/>
    <lineage>
        <taxon>Eukaryota</taxon>
        <taxon>Metazoa</taxon>
        <taxon>Spiralia</taxon>
        <taxon>Lophotrochozoa</taxon>
        <taxon>Annelida</taxon>
        <taxon>Polychaeta</taxon>
        <taxon>Sedentaria</taxon>
        <taxon>Canalipalpata</taxon>
        <taxon>Sabellida</taxon>
        <taxon>Siboglinidae</taxon>
        <taxon>Ridgeia</taxon>
    </lineage>
</organism>
<evidence type="ECO:0000256" key="1">
    <source>
        <dbReference type="ARBA" id="ARBA00000813"/>
    </source>
</evidence>
<evidence type="ECO:0000256" key="3">
    <source>
        <dbReference type="ARBA" id="ARBA00010005"/>
    </source>
</evidence>
<dbReference type="Pfam" id="PF00465">
    <property type="entry name" value="Fe-ADH"/>
    <property type="match status" value="1"/>
</dbReference>
<dbReference type="PANTHER" id="PTHR11496:SF83">
    <property type="entry name" value="HYDROXYACID-OXOACID TRANSHYDROGENASE, MITOCHONDRIAL"/>
    <property type="match status" value="1"/>
</dbReference>
<dbReference type="GO" id="GO:0046872">
    <property type="term" value="F:metal ion binding"/>
    <property type="evidence" value="ECO:0007669"/>
    <property type="project" value="InterPro"/>
</dbReference>
<dbReference type="InterPro" id="IPR039697">
    <property type="entry name" value="Alcohol_dehydrogenase_Fe"/>
</dbReference>
<dbReference type="GO" id="GO:0047988">
    <property type="term" value="F:hydroxyacid-oxoacid transhydrogenase activity"/>
    <property type="evidence" value="ECO:0007669"/>
    <property type="project" value="UniProtKB-EC"/>
</dbReference>
<accession>A0AAD9UE81</accession>
<dbReference type="InterPro" id="IPR042157">
    <property type="entry name" value="HOT"/>
</dbReference>
<sequence length="392" mass="42950">MGVNRVCIVTDQVVGQLPGMSALLNSVNHENITYSVYDSVRTEPTDTSFMDVIRFAKEGQFDAFVAFGGGSVIDSCKAANLYSSNVNADFFDYVDAPIGRGMNVTHTLKPLIAIPTTAGTGSETTGLAVFDYEANAAKTVIRSRAITPLIGIIDPFNVMSMPTSVATYTGFDVLCHALESYTTVPYNERRPRPLNPRDRPTYQGSNPVSDVWARHALNIAAKYFRRAVKDNDDTEARSQMQLASCFAGIGFGCAGVHLCHALSYPISGKVKTFRPKDYQVDYPLVPHGLSVVITAPAVFHFTSSACPDRHLEAAQILGADTTNVRREDAGRVLSDTLRQFMYDLGIEDGLEALGYTTADIPALVQRTVPQVRRYRSVVLSTVIPEFRYAIMY</sequence>
<dbReference type="FunFam" id="3.40.50.1970:FF:000003">
    <property type="entry name" value="Alcohol dehydrogenase, iron-containing"/>
    <property type="match status" value="1"/>
</dbReference>
<dbReference type="Proteomes" id="UP001209878">
    <property type="component" value="Unassembled WGS sequence"/>
</dbReference>
<keyword evidence="12" id="KW-1185">Reference proteome</keyword>
<comment type="caution">
    <text evidence="11">The sequence shown here is derived from an EMBL/GenBank/DDBJ whole genome shotgun (WGS) entry which is preliminary data.</text>
</comment>
<evidence type="ECO:0000256" key="6">
    <source>
        <dbReference type="ARBA" id="ARBA00023002"/>
    </source>
</evidence>
<dbReference type="CDD" id="cd08190">
    <property type="entry name" value="HOT"/>
    <property type="match status" value="1"/>
</dbReference>
<dbReference type="AlphaFoldDB" id="A0AAD9UE81"/>
<dbReference type="PANTHER" id="PTHR11496">
    <property type="entry name" value="ALCOHOL DEHYDROGENASE"/>
    <property type="match status" value="1"/>
</dbReference>
<evidence type="ECO:0000256" key="8">
    <source>
        <dbReference type="ARBA" id="ARBA00049496"/>
    </source>
</evidence>
<dbReference type="EMBL" id="JAODUO010000214">
    <property type="protein sequence ID" value="KAK2186081.1"/>
    <property type="molecule type" value="Genomic_DNA"/>
</dbReference>
<protein>
    <recommendedName>
        <fullName evidence="4">hydroxyacid-oxoacid transhydrogenase</fullName>
        <ecNumber evidence="4">1.1.99.24</ecNumber>
    </recommendedName>
</protein>
<dbReference type="EC" id="1.1.99.24" evidence="4"/>
<keyword evidence="6" id="KW-0560">Oxidoreductase</keyword>
<evidence type="ECO:0000259" key="10">
    <source>
        <dbReference type="Pfam" id="PF25137"/>
    </source>
</evidence>
<evidence type="ECO:0000313" key="11">
    <source>
        <dbReference type="EMBL" id="KAK2186081.1"/>
    </source>
</evidence>
<keyword evidence="5" id="KW-0809">Transit peptide</keyword>
<dbReference type="InterPro" id="IPR056798">
    <property type="entry name" value="ADH_Fe_C"/>
</dbReference>
<name>A0AAD9UE81_RIDPI</name>
<evidence type="ECO:0000256" key="4">
    <source>
        <dbReference type="ARBA" id="ARBA00013182"/>
    </source>
</evidence>
<comment type="catalytic activity">
    <reaction evidence="1">
        <text>(S)-3-hydroxybutanoate + 2-oxoglutarate = (R)-2-hydroxyglutarate + acetoacetate</text>
        <dbReference type="Rhea" id="RHEA:23048"/>
        <dbReference type="ChEBI" id="CHEBI:11047"/>
        <dbReference type="ChEBI" id="CHEBI:13705"/>
        <dbReference type="ChEBI" id="CHEBI:15801"/>
        <dbReference type="ChEBI" id="CHEBI:16810"/>
        <dbReference type="EC" id="1.1.99.24"/>
    </reaction>
</comment>
<keyword evidence="7" id="KW-0496">Mitochondrion</keyword>
<dbReference type="GO" id="GO:0004022">
    <property type="term" value="F:alcohol dehydrogenase (NAD+) activity"/>
    <property type="evidence" value="ECO:0007669"/>
    <property type="project" value="InterPro"/>
</dbReference>
<evidence type="ECO:0000256" key="7">
    <source>
        <dbReference type="ARBA" id="ARBA00023128"/>
    </source>
</evidence>
<dbReference type="FunFam" id="1.20.1090.10:FF:000003">
    <property type="entry name" value="Probable hydroxyacid-oxoacid transhydrogenase, mitochondrial"/>
    <property type="match status" value="1"/>
</dbReference>
<comment type="subcellular location">
    <subcellularLocation>
        <location evidence="2">Mitochondrion</location>
    </subcellularLocation>
</comment>
<evidence type="ECO:0000259" key="9">
    <source>
        <dbReference type="Pfam" id="PF00465"/>
    </source>
</evidence>
<evidence type="ECO:0000256" key="5">
    <source>
        <dbReference type="ARBA" id="ARBA00022946"/>
    </source>
</evidence>